<reference evidence="1" key="1">
    <citation type="submission" date="2021-06" db="EMBL/GenBank/DDBJ databases">
        <authorList>
            <person name="Kallberg Y."/>
            <person name="Tangrot J."/>
            <person name="Rosling A."/>
        </authorList>
    </citation>
    <scope>NUCLEOTIDE SEQUENCE</scope>
    <source>
        <strain evidence="1">IN212</strain>
    </source>
</reference>
<name>A0A9N9B5P6_9GLOM</name>
<comment type="caution">
    <text evidence="1">The sequence shown here is derived from an EMBL/GenBank/DDBJ whole genome shotgun (WGS) entry which is preliminary data.</text>
</comment>
<dbReference type="AlphaFoldDB" id="A0A9N9B5P6"/>
<evidence type="ECO:0000313" key="2">
    <source>
        <dbReference type="Proteomes" id="UP000789396"/>
    </source>
</evidence>
<accession>A0A9N9B5P6</accession>
<sequence length="89" mass="10167">DDTNLCTKYINATQCSTETDENRFDGRCIGQFDSRNWQSDPQNMLNYTIQPSQNKLYAITFTFYQTPNDTGYNATSDTGMKVRAVESSK</sequence>
<dbReference type="Proteomes" id="UP000789396">
    <property type="component" value="Unassembled WGS sequence"/>
</dbReference>
<evidence type="ECO:0000313" key="1">
    <source>
        <dbReference type="EMBL" id="CAG8551671.1"/>
    </source>
</evidence>
<dbReference type="OrthoDB" id="2433396at2759"/>
<feature type="non-terminal residue" evidence="1">
    <location>
        <position position="1"/>
    </location>
</feature>
<protein>
    <submittedName>
        <fullName evidence="1">4674_t:CDS:1</fullName>
    </submittedName>
</protein>
<proteinExistence type="predicted"/>
<gene>
    <name evidence="1" type="ORF">RFULGI_LOCUS4675</name>
</gene>
<keyword evidence="2" id="KW-1185">Reference proteome</keyword>
<dbReference type="EMBL" id="CAJVPZ010004782">
    <property type="protein sequence ID" value="CAG8551671.1"/>
    <property type="molecule type" value="Genomic_DNA"/>
</dbReference>
<organism evidence="1 2">
    <name type="scientific">Racocetra fulgida</name>
    <dbReference type="NCBI Taxonomy" id="60492"/>
    <lineage>
        <taxon>Eukaryota</taxon>
        <taxon>Fungi</taxon>
        <taxon>Fungi incertae sedis</taxon>
        <taxon>Mucoromycota</taxon>
        <taxon>Glomeromycotina</taxon>
        <taxon>Glomeromycetes</taxon>
        <taxon>Diversisporales</taxon>
        <taxon>Gigasporaceae</taxon>
        <taxon>Racocetra</taxon>
    </lineage>
</organism>